<dbReference type="InterPro" id="IPR012337">
    <property type="entry name" value="RNaseH-like_sf"/>
</dbReference>
<dbReference type="PANTHER" id="PTHR47723:SF13">
    <property type="entry name" value="PUTATIVE-RELATED"/>
    <property type="match status" value="1"/>
</dbReference>
<feature type="domain" description="Reverse transcriptase zinc-binding" evidence="2">
    <location>
        <begin position="98"/>
        <end position="184"/>
    </location>
</feature>
<dbReference type="Pfam" id="PF13966">
    <property type="entry name" value="zf-RVT"/>
    <property type="match status" value="1"/>
</dbReference>
<evidence type="ECO:0000313" key="3">
    <source>
        <dbReference type="EMBL" id="CAI0558375.1"/>
    </source>
</evidence>
<reference evidence="3" key="1">
    <citation type="submission" date="2022-08" db="EMBL/GenBank/DDBJ databases">
        <authorList>
            <person name="Gutierrez-Valencia J."/>
        </authorList>
    </citation>
    <scope>NUCLEOTIDE SEQUENCE</scope>
</reference>
<dbReference type="GO" id="GO:0003676">
    <property type="term" value="F:nucleic acid binding"/>
    <property type="evidence" value="ECO:0007669"/>
    <property type="project" value="InterPro"/>
</dbReference>
<dbReference type="Gene3D" id="3.30.420.10">
    <property type="entry name" value="Ribonuclease H-like superfamily/Ribonuclease H"/>
    <property type="match status" value="1"/>
</dbReference>
<evidence type="ECO:0000259" key="2">
    <source>
        <dbReference type="Pfam" id="PF13966"/>
    </source>
</evidence>
<gene>
    <name evidence="3" type="ORF">LITE_LOCUS48758</name>
</gene>
<dbReference type="Pfam" id="PF13456">
    <property type="entry name" value="RVT_3"/>
    <property type="match status" value="1"/>
</dbReference>
<comment type="caution">
    <text evidence="3">The sequence shown here is derived from an EMBL/GenBank/DDBJ whole genome shotgun (WGS) entry which is preliminary data.</text>
</comment>
<dbReference type="InterPro" id="IPR053151">
    <property type="entry name" value="RNase_H-like"/>
</dbReference>
<evidence type="ECO:0000313" key="4">
    <source>
        <dbReference type="Proteomes" id="UP001154282"/>
    </source>
</evidence>
<dbReference type="SUPFAM" id="SSF53098">
    <property type="entry name" value="Ribonuclease H-like"/>
    <property type="match status" value="1"/>
</dbReference>
<accession>A0AAV0RLC5</accession>
<dbReference type="GO" id="GO:0004523">
    <property type="term" value="F:RNA-DNA hybrid ribonuclease activity"/>
    <property type="evidence" value="ECO:0007669"/>
    <property type="project" value="InterPro"/>
</dbReference>
<dbReference type="EMBL" id="CAMGYJ010000011">
    <property type="protein sequence ID" value="CAI0558375.1"/>
    <property type="molecule type" value="Genomic_DNA"/>
</dbReference>
<proteinExistence type="predicted"/>
<evidence type="ECO:0008006" key="5">
    <source>
        <dbReference type="Google" id="ProtNLM"/>
    </source>
</evidence>
<dbReference type="InterPro" id="IPR044730">
    <property type="entry name" value="RNase_H-like_dom_plant"/>
</dbReference>
<dbReference type="AlphaFoldDB" id="A0AAV0RLC5"/>
<feature type="domain" description="RNase H type-1" evidence="1">
    <location>
        <begin position="290"/>
        <end position="369"/>
    </location>
</feature>
<evidence type="ECO:0000259" key="1">
    <source>
        <dbReference type="Pfam" id="PF13456"/>
    </source>
</evidence>
<keyword evidence="4" id="KW-1185">Reference proteome</keyword>
<protein>
    <recommendedName>
        <fullName evidence="5">Reverse transcriptase zinc-binding domain-containing protein</fullName>
    </recommendedName>
</protein>
<organism evidence="3 4">
    <name type="scientific">Linum tenue</name>
    <dbReference type="NCBI Taxonomy" id="586396"/>
    <lineage>
        <taxon>Eukaryota</taxon>
        <taxon>Viridiplantae</taxon>
        <taxon>Streptophyta</taxon>
        <taxon>Embryophyta</taxon>
        <taxon>Tracheophyta</taxon>
        <taxon>Spermatophyta</taxon>
        <taxon>Magnoliopsida</taxon>
        <taxon>eudicotyledons</taxon>
        <taxon>Gunneridae</taxon>
        <taxon>Pentapetalae</taxon>
        <taxon>rosids</taxon>
        <taxon>fabids</taxon>
        <taxon>Malpighiales</taxon>
        <taxon>Linaceae</taxon>
        <taxon>Linum</taxon>
    </lineage>
</organism>
<name>A0AAV0RLC5_9ROSI</name>
<dbReference type="InterPro" id="IPR026960">
    <property type="entry name" value="RVT-Znf"/>
</dbReference>
<sequence>MLEGVSWSVRDGRSTLFWDDKWVDGGTVLAEHAWKSKPGFLAGATVAEMTTTSGEWNIHLIEQFLPSDLCLQVIGMAPPKQDLGEDEIVWGLEEKGNFTLRSAYQLAADVDGSVTHQGWRDVWRWPGPNRVRHFLWLMSHGALLTNAERQRRHLTPSSRCARFKEADETPEHTFRTCKYAQQVWRQTVPDAASPSDRRSLKDWFFYFLKHPAKQVRFGFTCWFLWRSRNDYVFSDIEEPSSKLSQRILAWEIIAQKSKAAEQAISLGRSGLSRDVAVGWRPAPTGWITVNSDGSLLRLSESTVVGGALRDGQGRLLGAFSMNLGRCTITRAEIWGALRGLQMAWDSGRRRVELQLDSTTAITLLSPGSPTNH</sequence>
<dbReference type="PANTHER" id="PTHR47723">
    <property type="entry name" value="OS05G0353850 PROTEIN"/>
    <property type="match status" value="1"/>
</dbReference>
<dbReference type="InterPro" id="IPR036397">
    <property type="entry name" value="RNaseH_sf"/>
</dbReference>
<dbReference type="Proteomes" id="UP001154282">
    <property type="component" value="Unassembled WGS sequence"/>
</dbReference>
<dbReference type="InterPro" id="IPR002156">
    <property type="entry name" value="RNaseH_domain"/>
</dbReference>
<dbReference type="CDD" id="cd06222">
    <property type="entry name" value="RNase_H_like"/>
    <property type="match status" value="1"/>
</dbReference>